<comment type="caution">
    <text evidence="1">The sequence shown here is derived from an EMBL/GenBank/DDBJ whole genome shotgun (WGS) entry which is preliminary data.</text>
</comment>
<evidence type="ECO:0000313" key="2">
    <source>
        <dbReference type="Proteomes" id="UP000814140"/>
    </source>
</evidence>
<evidence type="ECO:0000313" key="1">
    <source>
        <dbReference type="EMBL" id="KAI0063106.1"/>
    </source>
</evidence>
<name>A0ACB8T4R2_9AGAM</name>
<dbReference type="EMBL" id="MU277204">
    <property type="protein sequence ID" value="KAI0063106.1"/>
    <property type="molecule type" value="Genomic_DNA"/>
</dbReference>
<organism evidence="1 2">
    <name type="scientific">Artomyces pyxidatus</name>
    <dbReference type="NCBI Taxonomy" id="48021"/>
    <lineage>
        <taxon>Eukaryota</taxon>
        <taxon>Fungi</taxon>
        <taxon>Dikarya</taxon>
        <taxon>Basidiomycota</taxon>
        <taxon>Agaricomycotina</taxon>
        <taxon>Agaricomycetes</taxon>
        <taxon>Russulales</taxon>
        <taxon>Auriscalpiaceae</taxon>
        <taxon>Artomyces</taxon>
    </lineage>
</organism>
<gene>
    <name evidence="1" type="ORF">BV25DRAFT_1824656</name>
</gene>
<sequence length="537" mass="54880">MPPKARIVRKTSTTGSGPGPSPTSGAPPAGRITPTQTQPPKPVGIPPQKLPTQKAVPVSGPPSKTASNAGSSSAPKEGSMLPPPDPQPPKAILESEMDALANCLRAAAVKTGQIYGFYADARRLGIHNYAPHPPQSLTAALGREVERYDQLCDTMESQLLRAIAVLQRDLDRAQAQAQAEAEAEALRKQPKPEPPSPKAAEALLAGTGLQEQPTPSTPPPTVPAASTSAEEMAGPHAIPPSTPQASPPIPGTTTHSARRYSTVALSTLNRPQFPHKLDLSAAALRINPEEITQGLGLASPVTLAPKSGRLTATNEFPPDFIAALASSDPANRPVDIDLTLPDTDPSVSAHLPGDSALGSSADRPIELDLDSMDIDMQDLFGDDAPPAEAADPVAFLASAAPSEVAQGKKKDEGELDIEMFSALSGNAETHNNADLFSALSNASLGSTSQPPAGGNSSTQGSSRTAPSPGAILAFAAGADASAPSNSTDQALDGGDASFDMSALDFSSFPSSDMTLLDMEALLGMGGVDGGNSQSAGS</sequence>
<protein>
    <submittedName>
        <fullName evidence="1">Uncharacterized protein</fullName>
    </submittedName>
</protein>
<accession>A0ACB8T4R2</accession>
<keyword evidence="2" id="KW-1185">Reference proteome</keyword>
<reference evidence="1" key="1">
    <citation type="submission" date="2021-03" db="EMBL/GenBank/DDBJ databases">
        <authorList>
            <consortium name="DOE Joint Genome Institute"/>
            <person name="Ahrendt S."/>
            <person name="Looney B.P."/>
            <person name="Miyauchi S."/>
            <person name="Morin E."/>
            <person name="Drula E."/>
            <person name="Courty P.E."/>
            <person name="Chicoki N."/>
            <person name="Fauchery L."/>
            <person name="Kohler A."/>
            <person name="Kuo A."/>
            <person name="Labutti K."/>
            <person name="Pangilinan J."/>
            <person name="Lipzen A."/>
            <person name="Riley R."/>
            <person name="Andreopoulos W."/>
            <person name="He G."/>
            <person name="Johnson J."/>
            <person name="Barry K.W."/>
            <person name="Grigoriev I.V."/>
            <person name="Nagy L."/>
            <person name="Hibbett D."/>
            <person name="Henrissat B."/>
            <person name="Matheny P.B."/>
            <person name="Labbe J."/>
            <person name="Martin F."/>
        </authorList>
    </citation>
    <scope>NUCLEOTIDE SEQUENCE</scope>
    <source>
        <strain evidence="1">HHB10654</strain>
    </source>
</reference>
<dbReference type="Proteomes" id="UP000814140">
    <property type="component" value="Unassembled WGS sequence"/>
</dbReference>
<reference evidence="1" key="2">
    <citation type="journal article" date="2022" name="New Phytol.">
        <title>Evolutionary transition to the ectomycorrhizal habit in the genomes of a hyperdiverse lineage of mushroom-forming fungi.</title>
        <authorList>
            <person name="Looney B."/>
            <person name="Miyauchi S."/>
            <person name="Morin E."/>
            <person name="Drula E."/>
            <person name="Courty P.E."/>
            <person name="Kohler A."/>
            <person name="Kuo A."/>
            <person name="LaButti K."/>
            <person name="Pangilinan J."/>
            <person name="Lipzen A."/>
            <person name="Riley R."/>
            <person name="Andreopoulos W."/>
            <person name="He G."/>
            <person name="Johnson J."/>
            <person name="Nolan M."/>
            <person name="Tritt A."/>
            <person name="Barry K.W."/>
            <person name="Grigoriev I.V."/>
            <person name="Nagy L.G."/>
            <person name="Hibbett D."/>
            <person name="Henrissat B."/>
            <person name="Matheny P.B."/>
            <person name="Labbe J."/>
            <person name="Martin F.M."/>
        </authorList>
    </citation>
    <scope>NUCLEOTIDE SEQUENCE</scope>
    <source>
        <strain evidence="1">HHB10654</strain>
    </source>
</reference>
<proteinExistence type="predicted"/>